<dbReference type="KEGG" id="hyf:DTO96_101697"/>
<dbReference type="GO" id="GO:0016491">
    <property type="term" value="F:oxidoreductase activity"/>
    <property type="evidence" value="ECO:0007669"/>
    <property type="project" value="InterPro"/>
</dbReference>
<keyword evidence="2" id="KW-0813">Transport</keyword>
<organism evidence="7 8">
    <name type="scientific">Ephemeroptericola cinctiostellae</name>
    <dbReference type="NCBI Taxonomy" id="2268024"/>
    <lineage>
        <taxon>Bacteria</taxon>
        <taxon>Pseudomonadati</taxon>
        <taxon>Pseudomonadota</taxon>
        <taxon>Betaproteobacteria</taxon>
        <taxon>Burkholderiales</taxon>
        <taxon>Burkholderiaceae</taxon>
        <taxon>Ephemeroptericola</taxon>
    </lineage>
</organism>
<protein>
    <submittedName>
        <fullName evidence="7">High molecular weight rubredoxin</fullName>
    </submittedName>
</protein>
<sequence>MMNPIVKIPSVGGRIAVKTLAKAVKLGLKHQLDCVCFSARQEILFELPHAVEAKQFTLALNQMHIAVGTADTRNVVTSLPANDIFPKRPWLHSGNYTEIVQSFKHKPRLTVAIVDPRQDFVPIMDSELNFIAAEKEDFWYLYLCLGDAGKPPFIWPDLIDSKSIADVSARIEAQVALGKTELELVELLADDSDLQTAPYGFIPAPIQQNHPQYDGFFRVGGVYWLGIYNAGQRMPLLKLEHLLSVCQSQNINYIDLSTWGSLLIKDLKRTAVDEWNRYLGLNNLNIGPAYHELNWKLDPFNLEHHALKVKINEELQKAGLRTWGLSLGVASETRRIRPSILIRVHPKKLLGRQRYDLYHAKHFNPVNGEYVLFDGHMVQQDLISNLKGLISQYQRQMRIKVEPIQALRRSEKSKTIIYECSVCLTQYVPNLGDPEHGIAAGTAFGNLPLTYCCPVCEGDKSVFVLV</sequence>
<evidence type="ECO:0000256" key="5">
    <source>
        <dbReference type="ARBA" id="ARBA00023004"/>
    </source>
</evidence>
<keyword evidence="4" id="KW-0249">Electron transport</keyword>
<dbReference type="InterPro" id="IPR050526">
    <property type="entry name" value="Rubredoxin_ET"/>
</dbReference>
<evidence type="ECO:0000313" key="7">
    <source>
        <dbReference type="EMBL" id="AXF85957.1"/>
    </source>
</evidence>
<dbReference type="CDD" id="cd00730">
    <property type="entry name" value="rubredoxin"/>
    <property type="match status" value="1"/>
</dbReference>
<dbReference type="GO" id="GO:0043448">
    <property type="term" value="P:alkane catabolic process"/>
    <property type="evidence" value="ECO:0007669"/>
    <property type="project" value="TreeGrafter"/>
</dbReference>
<dbReference type="InterPro" id="IPR024934">
    <property type="entry name" value="Rubredoxin-like_dom"/>
</dbReference>
<dbReference type="GO" id="GO:0009055">
    <property type="term" value="F:electron transfer activity"/>
    <property type="evidence" value="ECO:0007669"/>
    <property type="project" value="TreeGrafter"/>
</dbReference>
<dbReference type="PROSITE" id="PS50903">
    <property type="entry name" value="RUBREDOXIN_LIKE"/>
    <property type="match status" value="1"/>
</dbReference>
<dbReference type="EMBL" id="CP031124">
    <property type="protein sequence ID" value="AXF85957.1"/>
    <property type="molecule type" value="Genomic_DNA"/>
</dbReference>
<dbReference type="RefSeq" id="WP_114563090.1">
    <property type="nucleotide sequence ID" value="NZ_CP031124.1"/>
</dbReference>
<name>A0A345DC69_9BURK</name>
<dbReference type="AlphaFoldDB" id="A0A345DC69"/>
<evidence type="ECO:0000313" key="8">
    <source>
        <dbReference type="Proteomes" id="UP000252182"/>
    </source>
</evidence>
<keyword evidence="3" id="KW-0479">Metal-binding</keyword>
<evidence type="ECO:0000256" key="1">
    <source>
        <dbReference type="ARBA" id="ARBA00001965"/>
    </source>
</evidence>
<dbReference type="Gene3D" id="2.20.28.10">
    <property type="match status" value="1"/>
</dbReference>
<accession>A0A345DC69</accession>
<dbReference type="OrthoDB" id="9800607at2"/>
<reference evidence="8" key="1">
    <citation type="submission" date="2018-07" db="EMBL/GenBank/DDBJ databases">
        <authorList>
            <person name="Kim H."/>
        </authorList>
    </citation>
    <scope>NUCLEOTIDE SEQUENCE [LARGE SCALE GENOMIC DNA]</scope>
    <source>
        <strain evidence="8">F02</strain>
    </source>
</reference>
<proteinExistence type="predicted"/>
<dbReference type="SUPFAM" id="SSF55124">
    <property type="entry name" value="Nitrite/Sulfite reductase N-terminal domain-like"/>
    <property type="match status" value="1"/>
</dbReference>
<dbReference type="PANTHER" id="PTHR47627">
    <property type="entry name" value="RUBREDOXIN"/>
    <property type="match status" value="1"/>
</dbReference>
<gene>
    <name evidence="7" type="primary">hrb</name>
    <name evidence="7" type="ORF">DTO96_101697</name>
</gene>
<evidence type="ECO:0000256" key="3">
    <source>
        <dbReference type="ARBA" id="ARBA00022723"/>
    </source>
</evidence>
<evidence type="ECO:0000259" key="6">
    <source>
        <dbReference type="PROSITE" id="PS50903"/>
    </source>
</evidence>
<dbReference type="SUPFAM" id="SSF57802">
    <property type="entry name" value="Rubredoxin-like"/>
    <property type="match status" value="1"/>
</dbReference>
<evidence type="ECO:0000256" key="2">
    <source>
        <dbReference type="ARBA" id="ARBA00022448"/>
    </source>
</evidence>
<keyword evidence="8" id="KW-1185">Reference proteome</keyword>
<feature type="domain" description="Rubredoxin-like" evidence="6">
    <location>
        <begin position="415"/>
        <end position="466"/>
    </location>
</feature>
<dbReference type="Pfam" id="PF00301">
    <property type="entry name" value="Rubredoxin"/>
    <property type="match status" value="1"/>
</dbReference>
<dbReference type="InterPro" id="IPR036136">
    <property type="entry name" value="Nit/Sulf_reduc_fer-like_dom_sf"/>
</dbReference>
<dbReference type="Proteomes" id="UP000252182">
    <property type="component" value="Chromosome"/>
</dbReference>
<keyword evidence="5" id="KW-0408">Iron</keyword>
<comment type="cofactor">
    <cofactor evidence="1">
        <name>Fe(3+)</name>
        <dbReference type="ChEBI" id="CHEBI:29034"/>
    </cofactor>
</comment>
<dbReference type="PANTHER" id="PTHR47627:SF1">
    <property type="entry name" value="RUBREDOXIN-1-RELATED"/>
    <property type="match status" value="1"/>
</dbReference>
<dbReference type="GO" id="GO:0005506">
    <property type="term" value="F:iron ion binding"/>
    <property type="evidence" value="ECO:0007669"/>
    <property type="project" value="InterPro"/>
</dbReference>
<evidence type="ECO:0000256" key="4">
    <source>
        <dbReference type="ARBA" id="ARBA00022982"/>
    </source>
</evidence>
<dbReference type="InterPro" id="IPR024935">
    <property type="entry name" value="Rubredoxin_dom"/>
</dbReference>